<evidence type="ECO:0000259" key="10">
    <source>
        <dbReference type="Pfam" id="PF00303"/>
    </source>
</evidence>
<comment type="similarity">
    <text evidence="2">Belongs to the thymidylate synthase family.</text>
</comment>
<dbReference type="GO" id="GO:0004799">
    <property type="term" value="F:thymidylate synthase activity"/>
    <property type="evidence" value="ECO:0007669"/>
    <property type="project" value="UniProtKB-EC"/>
</dbReference>
<dbReference type="GO" id="GO:0006231">
    <property type="term" value="P:dTMP biosynthetic process"/>
    <property type="evidence" value="ECO:0007669"/>
    <property type="project" value="InterPro"/>
</dbReference>
<evidence type="ECO:0000256" key="9">
    <source>
        <dbReference type="PROSITE-ProRule" id="PRU10016"/>
    </source>
</evidence>
<protein>
    <recommendedName>
        <fullName evidence="5">Thymidylate synthase</fullName>
        <ecNumber evidence="4">2.1.1.45</ecNumber>
    </recommendedName>
</protein>
<dbReference type="PROSITE" id="PS00091">
    <property type="entry name" value="THYMIDYLATE_SYNTHASE"/>
    <property type="match status" value="1"/>
</dbReference>
<dbReference type="InterPro" id="IPR000398">
    <property type="entry name" value="Thymidylate_synthase"/>
</dbReference>
<keyword evidence="8" id="KW-0545">Nucleotide biosynthesis</keyword>
<evidence type="ECO:0000313" key="11">
    <source>
        <dbReference type="EMBL" id="CAB5214189.1"/>
    </source>
</evidence>
<dbReference type="NCBIfam" id="NF002497">
    <property type="entry name" value="PRK01827.1-3"/>
    <property type="match status" value="1"/>
</dbReference>
<dbReference type="SUPFAM" id="SSF55831">
    <property type="entry name" value="Thymidylate synthase/dCMP hydroxymethylase"/>
    <property type="match status" value="1"/>
</dbReference>
<evidence type="ECO:0000256" key="4">
    <source>
        <dbReference type="ARBA" id="ARBA00011947"/>
    </source>
</evidence>
<dbReference type="InterPro" id="IPR036926">
    <property type="entry name" value="Thymidate_synth/dCMP_Mease_sf"/>
</dbReference>
<evidence type="ECO:0000256" key="3">
    <source>
        <dbReference type="ARBA" id="ARBA00011738"/>
    </source>
</evidence>
<dbReference type="InterPro" id="IPR020940">
    <property type="entry name" value="Thymidylate_synthase_AS"/>
</dbReference>
<dbReference type="NCBIfam" id="TIGR03284">
    <property type="entry name" value="thym_sym"/>
    <property type="match status" value="1"/>
</dbReference>
<evidence type="ECO:0000256" key="7">
    <source>
        <dbReference type="ARBA" id="ARBA00022679"/>
    </source>
</evidence>
<name>A0A6J7WGH0_9CAUD</name>
<evidence type="ECO:0000256" key="8">
    <source>
        <dbReference type="ARBA" id="ARBA00022727"/>
    </source>
</evidence>
<sequence length="302" mass="34453">MRTYLNALQQVLEQGTQKTDRTGVGTISLFGMQQRYNLAESFPAVTTKKLAWRACVGELLWMIEGSGDERRLAEITHGTADGKTTIWTPNAEAPYWQPQAKFEGDLGRVYGVQWRKWRTPVEHKKETYRDDFGNYFHRGGTLHIKETDQLINLIEGIKRDPHGRRHILSAWNPGELDQMALPPCHAFAQFYVANGRLSCQMYQRSCDMFLGVPFNIASYSLLTHLIAHLCDLDVGEFVHTLGDAHIYLNHIEQVKEQITREPLPAPQLKLNTDIKDITKFTMSDIELVGYESHPPIKADMAV</sequence>
<dbReference type="PANTHER" id="PTHR11548">
    <property type="entry name" value="THYMIDYLATE SYNTHASE 1"/>
    <property type="match status" value="1"/>
</dbReference>
<organism evidence="11">
    <name type="scientific">uncultured Caudovirales phage</name>
    <dbReference type="NCBI Taxonomy" id="2100421"/>
    <lineage>
        <taxon>Viruses</taxon>
        <taxon>Duplodnaviria</taxon>
        <taxon>Heunggongvirae</taxon>
        <taxon>Uroviricota</taxon>
        <taxon>Caudoviricetes</taxon>
        <taxon>Peduoviridae</taxon>
        <taxon>Maltschvirus</taxon>
        <taxon>Maltschvirus maltsch</taxon>
    </lineage>
</organism>
<feature type="domain" description="Thymidylate synthase/dCMP hydroxymethylase" evidence="10">
    <location>
        <begin position="3"/>
        <end position="302"/>
    </location>
</feature>
<dbReference type="PANTHER" id="PTHR11548:SF1">
    <property type="entry name" value="THYMIDYLATE SYNTHASE 1"/>
    <property type="match status" value="1"/>
</dbReference>
<dbReference type="Pfam" id="PF00303">
    <property type="entry name" value="Thymidylat_synt"/>
    <property type="match status" value="1"/>
</dbReference>
<dbReference type="FunFam" id="3.30.572.10:FF:000007">
    <property type="entry name" value="thymidylate synthase isoform X2"/>
    <property type="match status" value="1"/>
</dbReference>
<reference evidence="11" key="1">
    <citation type="submission" date="2020-05" db="EMBL/GenBank/DDBJ databases">
        <authorList>
            <person name="Chiriac C."/>
            <person name="Salcher M."/>
            <person name="Ghai R."/>
            <person name="Kavagutti S V."/>
        </authorList>
    </citation>
    <scope>NUCLEOTIDE SEQUENCE</scope>
</reference>
<dbReference type="InterPro" id="IPR045097">
    <property type="entry name" value="Thymidate_synth/dCMP_Mease"/>
</dbReference>
<dbReference type="GO" id="GO:0006575">
    <property type="term" value="P:modified amino acid metabolic process"/>
    <property type="evidence" value="ECO:0007669"/>
    <property type="project" value="UniProtKB-ARBA"/>
</dbReference>
<comment type="pathway">
    <text evidence="1">Pyrimidine metabolism; dTTP biosynthesis.</text>
</comment>
<accession>A0A6J7WGH0</accession>
<keyword evidence="7" id="KW-0808">Transferase</keyword>
<comment type="subunit">
    <text evidence="3">Homodimer.</text>
</comment>
<dbReference type="CDD" id="cd00351">
    <property type="entry name" value="TS_Pyrimidine_HMase"/>
    <property type="match status" value="1"/>
</dbReference>
<dbReference type="EC" id="2.1.1.45" evidence="4"/>
<dbReference type="PRINTS" id="PR00108">
    <property type="entry name" value="THYMDSNTHASE"/>
</dbReference>
<dbReference type="GO" id="GO:0032259">
    <property type="term" value="P:methylation"/>
    <property type="evidence" value="ECO:0007669"/>
    <property type="project" value="UniProtKB-KW"/>
</dbReference>
<dbReference type="InterPro" id="IPR023451">
    <property type="entry name" value="Thymidate_synth/dCMP_Mease_dom"/>
</dbReference>
<evidence type="ECO:0000256" key="5">
    <source>
        <dbReference type="ARBA" id="ARBA00015931"/>
    </source>
</evidence>
<evidence type="ECO:0000256" key="1">
    <source>
        <dbReference type="ARBA" id="ARBA00004992"/>
    </source>
</evidence>
<dbReference type="EMBL" id="LR798243">
    <property type="protein sequence ID" value="CAB5214189.1"/>
    <property type="molecule type" value="Genomic_DNA"/>
</dbReference>
<gene>
    <name evidence="11" type="ORF">UFOVP190_27</name>
</gene>
<evidence type="ECO:0000256" key="6">
    <source>
        <dbReference type="ARBA" id="ARBA00022603"/>
    </source>
</evidence>
<keyword evidence="6" id="KW-0489">Methyltransferase</keyword>
<proteinExistence type="inferred from homology"/>
<dbReference type="Gene3D" id="3.30.572.10">
    <property type="entry name" value="Thymidylate synthase/dCMP hydroxymethylase domain"/>
    <property type="match status" value="1"/>
</dbReference>
<dbReference type="HAMAP" id="MF_00008">
    <property type="entry name" value="Thymidy_synth_bact"/>
    <property type="match status" value="1"/>
</dbReference>
<evidence type="ECO:0000256" key="2">
    <source>
        <dbReference type="ARBA" id="ARBA00009972"/>
    </source>
</evidence>
<feature type="active site" evidence="9">
    <location>
        <position position="184"/>
    </location>
</feature>